<feature type="transmembrane region" description="Helical" evidence="1">
    <location>
        <begin position="38"/>
        <end position="62"/>
    </location>
</feature>
<keyword evidence="1" id="KW-1133">Transmembrane helix</keyword>
<dbReference type="AlphaFoldDB" id="A0A1C4X392"/>
<evidence type="ECO:0000313" key="2">
    <source>
        <dbReference type="EMBL" id="SCF02929.1"/>
    </source>
</evidence>
<evidence type="ECO:0008006" key="4">
    <source>
        <dbReference type="Google" id="ProtNLM"/>
    </source>
</evidence>
<evidence type="ECO:0000313" key="3">
    <source>
        <dbReference type="Proteomes" id="UP000199375"/>
    </source>
</evidence>
<dbReference type="Proteomes" id="UP000199375">
    <property type="component" value="Unassembled WGS sequence"/>
</dbReference>
<proteinExistence type="predicted"/>
<organism evidence="2 3">
    <name type="scientific">Micromonospora haikouensis</name>
    <dbReference type="NCBI Taxonomy" id="686309"/>
    <lineage>
        <taxon>Bacteria</taxon>
        <taxon>Bacillati</taxon>
        <taxon>Actinomycetota</taxon>
        <taxon>Actinomycetes</taxon>
        <taxon>Micromonosporales</taxon>
        <taxon>Micromonosporaceae</taxon>
        <taxon>Micromonospora</taxon>
    </lineage>
</organism>
<gene>
    <name evidence="2" type="ORF">GA0070558_12185</name>
</gene>
<keyword evidence="1" id="KW-0812">Transmembrane</keyword>
<name>A0A1C4X392_9ACTN</name>
<accession>A0A1C4X392</accession>
<keyword evidence="1" id="KW-0472">Membrane</keyword>
<dbReference type="EMBL" id="FMCW01000021">
    <property type="protein sequence ID" value="SCF02929.1"/>
    <property type="molecule type" value="Genomic_DNA"/>
</dbReference>
<evidence type="ECO:0000256" key="1">
    <source>
        <dbReference type="SAM" id="Phobius"/>
    </source>
</evidence>
<reference evidence="2 3" key="1">
    <citation type="submission" date="2016-06" db="EMBL/GenBank/DDBJ databases">
        <authorList>
            <person name="Kjaerup R.B."/>
            <person name="Dalgaard T.S."/>
            <person name="Juul-Madsen H.R."/>
        </authorList>
    </citation>
    <scope>NUCLEOTIDE SEQUENCE [LARGE SCALE GENOMIC DNA]</scope>
    <source>
        <strain evidence="2 3">DSM 45626</strain>
    </source>
</reference>
<sequence length="127" mass="13897">MSTPIKRYARNLTAAMAAYVGVLVGTLIGLRALPDDSLLRYVIAPLPVLPAVGLVIAFVRYLRDIDELQRRIQLEALAIAFGASALISFCYGFLENAGLPRLSAIWIGPAMVMLWGLSSGFVSRRFR</sequence>
<feature type="transmembrane region" description="Helical" evidence="1">
    <location>
        <begin position="106"/>
        <end position="123"/>
    </location>
</feature>
<feature type="transmembrane region" description="Helical" evidence="1">
    <location>
        <begin position="74"/>
        <end position="94"/>
    </location>
</feature>
<feature type="transmembrane region" description="Helical" evidence="1">
    <location>
        <begin position="12"/>
        <end position="32"/>
    </location>
</feature>
<dbReference type="RefSeq" id="WP_077935794.1">
    <property type="nucleotide sequence ID" value="NZ_CBDREH010000001.1"/>
</dbReference>
<protein>
    <recommendedName>
        <fullName evidence="4">Integral membrane protein</fullName>
    </recommendedName>
</protein>